<dbReference type="EMBL" id="LR216287">
    <property type="protein sequence ID" value="VFJ15373.1"/>
    <property type="molecule type" value="Genomic_DNA"/>
</dbReference>
<evidence type="ECO:0000256" key="1">
    <source>
        <dbReference type="ARBA" id="ARBA00022737"/>
    </source>
</evidence>
<dbReference type="CDD" id="cd01449">
    <property type="entry name" value="TST_Repeat_2"/>
    <property type="match status" value="1"/>
</dbReference>
<dbReference type="KEGG" id="nfn:NFRAN_3055"/>
<reference evidence="3 4" key="1">
    <citation type="submission" date="2019-02" db="EMBL/GenBank/DDBJ databases">
        <authorList>
            <person name="Lehtovirta-Morley E L."/>
        </authorList>
    </citation>
    <scope>NUCLEOTIDE SEQUENCE [LARGE SCALE GENOMIC DNA]</scope>
    <source>
        <strain evidence="3">NFRAN1</strain>
    </source>
</reference>
<keyword evidence="4" id="KW-1185">Reference proteome</keyword>
<evidence type="ECO:0000259" key="2">
    <source>
        <dbReference type="PROSITE" id="PS50206"/>
    </source>
</evidence>
<feature type="domain" description="Rhodanese" evidence="2">
    <location>
        <begin position="26"/>
        <end position="135"/>
    </location>
</feature>
<dbReference type="PANTHER" id="PTHR43855:SF1">
    <property type="entry name" value="THIOSULFATE SULFURTRANSFERASE"/>
    <property type="match status" value="1"/>
</dbReference>
<sequence>MAQTTKIEYSHPEVLVDTRWVEEHINDKKIRIVEVDYDSAGYYYLGHISDSVLLDWRKDINDPLRRDILSIEKYVDLLRRLGVNNDDTDLILYGDFNNWFAAFAFWVFKYYNYPNVRLINGGRRKLLDEDRPLEKEIVKVSRGEFKISESFKPNEKIRVYLSDIQNALVSRRKFQIRLVDVGSPPEFNGVIASPPEYPTEHAQRAGHIPGAHNIPWAQVLNEDGTFKSAEELLRLYESKNILRKDEVITYCRIGERSSPSWFVLTWIS</sequence>
<dbReference type="InterPro" id="IPR051126">
    <property type="entry name" value="Thiosulfate_sulfurtransferase"/>
</dbReference>
<keyword evidence="1" id="KW-0677">Repeat</keyword>
<accession>A0A484IC71</accession>
<dbReference type="CDD" id="cd01448">
    <property type="entry name" value="TST_Repeat_1"/>
    <property type="match status" value="1"/>
</dbReference>
<dbReference type="PANTHER" id="PTHR43855">
    <property type="entry name" value="THIOSULFATE SULFURTRANSFERASE"/>
    <property type="match status" value="1"/>
</dbReference>
<evidence type="ECO:0000313" key="3">
    <source>
        <dbReference type="EMBL" id="VFJ15373.1"/>
    </source>
</evidence>
<dbReference type="Pfam" id="PF00581">
    <property type="entry name" value="Rhodanese"/>
    <property type="match status" value="2"/>
</dbReference>
<feature type="domain" description="Rhodanese" evidence="2">
    <location>
        <begin position="172"/>
        <end position="266"/>
    </location>
</feature>
<gene>
    <name evidence="3" type="primary">ttuD</name>
    <name evidence="3" type="ORF">NFRAN_3055</name>
</gene>
<name>A0A484IC71_9ARCH</name>
<dbReference type="AlphaFoldDB" id="A0A484IC71"/>
<evidence type="ECO:0000313" key="4">
    <source>
        <dbReference type="Proteomes" id="UP000294299"/>
    </source>
</evidence>
<dbReference type="PROSITE" id="PS50206">
    <property type="entry name" value="RHODANESE_3"/>
    <property type="match status" value="2"/>
</dbReference>
<protein>
    <submittedName>
        <fullName evidence="3">Sulfur carrier protein TtuD</fullName>
    </submittedName>
</protein>
<dbReference type="SUPFAM" id="SSF52821">
    <property type="entry name" value="Rhodanese/Cell cycle control phosphatase"/>
    <property type="match status" value="2"/>
</dbReference>
<dbReference type="SMART" id="SM00450">
    <property type="entry name" value="RHOD"/>
    <property type="match status" value="2"/>
</dbReference>
<proteinExistence type="predicted"/>
<dbReference type="Proteomes" id="UP000294299">
    <property type="component" value="Chromosome NFRAN"/>
</dbReference>
<dbReference type="InterPro" id="IPR036873">
    <property type="entry name" value="Rhodanese-like_dom_sf"/>
</dbReference>
<organism evidence="3 4">
    <name type="scientific">Candidatus Nitrosocosmicus franklandianus</name>
    <dbReference type="NCBI Taxonomy" id="1798806"/>
    <lineage>
        <taxon>Archaea</taxon>
        <taxon>Nitrososphaerota</taxon>
        <taxon>Nitrososphaeria</taxon>
        <taxon>Nitrososphaerales</taxon>
        <taxon>Nitrososphaeraceae</taxon>
        <taxon>Candidatus Nitrosocosmicus</taxon>
    </lineage>
</organism>
<dbReference type="Gene3D" id="3.40.250.10">
    <property type="entry name" value="Rhodanese-like domain"/>
    <property type="match status" value="2"/>
</dbReference>
<dbReference type="InterPro" id="IPR001763">
    <property type="entry name" value="Rhodanese-like_dom"/>
</dbReference>